<dbReference type="Proteomes" id="UP000221080">
    <property type="component" value="Chromosome 1"/>
</dbReference>
<comment type="subcellular location">
    <subcellularLocation>
        <location evidence="2">Cytoplasm</location>
    </subcellularLocation>
    <subcellularLocation>
        <location evidence="10">Endomembrane system</location>
        <topology evidence="10">Peripheral membrane protein</topology>
        <orientation evidence="10">Cytoplasmic side</orientation>
    </subcellularLocation>
    <subcellularLocation>
        <location evidence="1">Endosome</location>
    </subcellularLocation>
</comment>
<dbReference type="GeneID" id="108262967"/>
<evidence type="ECO:0000256" key="4">
    <source>
        <dbReference type="ARBA" id="ARBA00022448"/>
    </source>
</evidence>
<keyword evidence="7" id="KW-0653">Protein transport</keyword>
<name>A0A979EVR5_ICTPU</name>
<evidence type="ECO:0000256" key="8">
    <source>
        <dbReference type="ARBA" id="ARBA00023121"/>
    </source>
</evidence>
<evidence type="ECO:0000256" key="2">
    <source>
        <dbReference type="ARBA" id="ARBA00004496"/>
    </source>
</evidence>
<keyword evidence="5" id="KW-0963">Cytoplasm</keyword>
<keyword evidence="9" id="KW-0472">Membrane</keyword>
<evidence type="ECO:0000256" key="1">
    <source>
        <dbReference type="ARBA" id="ARBA00004177"/>
    </source>
</evidence>
<organism evidence="13 14">
    <name type="scientific">Ictalurus punctatus</name>
    <name type="common">Channel catfish</name>
    <name type="synonym">Silurus punctatus</name>
    <dbReference type="NCBI Taxonomy" id="7998"/>
    <lineage>
        <taxon>Eukaryota</taxon>
        <taxon>Metazoa</taxon>
        <taxon>Chordata</taxon>
        <taxon>Craniata</taxon>
        <taxon>Vertebrata</taxon>
        <taxon>Euteleostomi</taxon>
        <taxon>Actinopterygii</taxon>
        <taxon>Neopterygii</taxon>
        <taxon>Teleostei</taxon>
        <taxon>Ostariophysi</taxon>
        <taxon>Siluriformes</taxon>
        <taxon>Ictaluridae</taxon>
        <taxon>Ictalurus</taxon>
    </lineage>
</organism>
<evidence type="ECO:0000256" key="3">
    <source>
        <dbReference type="ARBA" id="ARBA00010883"/>
    </source>
</evidence>
<dbReference type="InterPro" id="IPR001683">
    <property type="entry name" value="PX_dom"/>
</dbReference>
<evidence type="ECO:0000256" key="7">
    <source>
        <dbReference type="ARBA" id="ARBA00022927"/>
    </source>
</evidence>
<dbReference type="GO" id="GO:0005768">
    <property type="term" value="C:endosome"/>
    <property type="evidence" value="ECO:0007669"/>
    <property type="project" value="UniProtKB-SubCell"/>
</dbReference>
<evidence type="ECO:0000256" key="6">
    <source>
        <dbReference type="ARBA" id="ARBA00022753"/>
    </source>
</evidence>
<dbReference type="PROSITE" id="PS50195">
    <property type="entry name" value="PX"/>
    <property type="match status" value="1"/>
</dbReference>
<gene>
    <name evidence="14" type="primary">snx10b</name>
</gene>
<dbReference type="PANTHER" id="PTHR46209:SF4">
    <property type="entry name" value="SORTING NEXIN-10B"/>
    <property type="match status" value="1"/>
</dbReference>
<evidence type="ECO:0000313" key="13">
    <source>
        <dbReference type="Proteomes" id="UP000221080"/>
    </source>
</evidence>
<accession>A0A979EVR5</accession>
<evidence type="ECO:0000259" key="12">
    <source>
        <dbReference type="PROSITE" id="PS50195"/>
    </source>
</evidence>
<dbReference type="Pfam" id="PF00787">
    <property type="entry name" value="PX"/>
    <property type="match status" value="1"/>
</dbReference>
<evidence type="ECO:0000313" key="14">
    <source>
        <dbReference type="RefSeq" id="XP_047011882.1"/>
    </source>
</evidence>
<feature type="domain" description="PX" evidence="12">
    <location>
        <begin position="1"/>
        <end position="105"/>
    </location>
</feature>
<feature type="region of interest" description="Disordered" evidence="11">
    <location>
        <begin position="127"/>
        <end position="149"/>
    </location>
</feature>
<dbReference type="GO" id="GO:1901981">
    <property type="term" value="F:phosphatidylinositol phosphate binding"/>
    <property type="evidence" value="ECO:0007669"/>
    <property type="project" value="TreeGrafter"/>
</dbReference>
<dbReference type="SUPFAM" id="SSF64268">
    <property type="entry name" value="PX domain"/>
    <property type="match status" value="1"/>
</dbReference>
<dbReference type="CTD" id="569469"/>
<protein>
    <submittedName>
        <fullName evidence="14">Sorting nexin-10B isoform X2</fullName>
    </submittedName>
</protein>
<evidence type="ECO:0000256" key="11">
    <source>
        <dbReference type="SAM" id="MobiDB-lite"/>
    </source>
</evidence>
<keyword evidence="4" id="KW-0813">Transport</keyword>
<evidence type="ECO:0000256" key="5">
    <source>
        <dbReference type="ARBA" id="ARBA00022490"/>
    </source>
</evidence>
<reference evidence="14" key="2">
    <citation type="submission" date="2025-08" db="UniProtKB">
        <authorList>
            <consortium name="RefSeq"/>
        </authorList>
    </citation>
    <scope>IDENTIFICATION</scope>
    <source>
        <tissue evidence="14">Blood</tissue>
    </source>
</reference>
<dbReference type="Gene3D" id="3.30.1520.10">
    <property type="entry name" value="Phox-like domain"/>
    <property type="match status" value="1"/>
</dbReference>
<evidence type="ECO:0000256" key="9">
    <source>
        <dbReference type="ARBA" id="ARBA00023136"/>
    </source>
</evidence>
<dbReference type="AlphaFoldDB" id="A0A979EVR5"/>
<dbReference type="GO" id="GO:0060271">
    <property type="term" value="P:cilium assembly"/>
    <property type="evidence" value="ECO:0007669"/>
    <property type="project" value="TreeGrafter"/>
</dbReference>
<dbReference type="InterPro" id="IPR036871">
    <property type="entry name" value="PX_dom_sf"/>
</dbReference>
<comment type="similarity">
    <text evidence="3">Belongs to the sorting nexin family.</text>
</comment>
<dbReference type="PANTHER" id="PTHR46209">
    <property type="entry name" value="PX DOMAIN-CONTAINING PROTEIN"/>
    <property type="match status" value="1"/>
</dbReference>
<reference evidence="13" key="1">
    <citation type="journal article" date="2016" name="Nat. Commun.">
        <title>The channel catfish genome sequence provides insights into the evolution of scale formation in teleosts.</title>
        <authorList>
            <person name="Liu Z."/>
            <person name="Liu S."/>
            <person name="Yao J."/>
            <person name="Bao L."/>
            <person name="Zhang J."/>
            <person name="Li Y."/>
            <person name="Jiang C."/>
            <person name="Sun L."/>
            <person name="Wang R."/>
            <person name="Zhang Y."/>
            <person name="Zhou T."/>
            <person name="Zeng Q."/>
            <person name="Fu Q."/>
            <person name="Gao S."/>
            <person name="Li N."/>
            <person name="Koren S."/>
            <person name="Jiang Y."/>
            <person name="Zimin A."/>
            <person name="Xu P."/>
            <person name="Phillippy A.M."/>
            <person name="Geng X."/>
            <person name="Song L."/>
            <person name="Sun F."/>
            <person name="Li C."/>
            <person name="Wang X."/>
            <person name="Chen A."/>
            <person name="Jin Y."/>
            <person name="Yuan Z."/>
            <person name="Yang Y."/>
            <person name="Tan S."/>
            <person name="Peatman E."/>
            <person name="Lu J."/>
            <person name="Qin Z."/>
            <person name="Dunham R."/>
            <person name="Li Z."/>
            <person name="Sonstegard T."/>
            <person name="Feng J."/>
            <person name="Danzmann R.G."/>
            <person name="Schroeder S."/>
            <person name="Scheffler B."/>
            <person name="Duke M.V."/>
            <person name="Ballard L."/>
            <person name="Kucuktas H."/>
            <person name="Kaltenboeck L."/>
            <person name="Liu H."/>
            <person name="Armbruster J."/>
            <person name="Xie Y."/>
            <person name="Kirby M.L."/>
            <person name="Tian Y."/>
            <person name="Flanagan M.E."/>
            <person name="Mu W."/>
            <person name="Waldbieser G.C."/>
        </authorList>
    </citation>
    <scope>NUCLEOTIDE SEQUENCE [LARGE SCALE GENOMIC DNA]</scope>
    <source>
        <strain evidence="13">SDA103</strain>
    </source>
</reference>
<keyword evidence="8" id="KW-0446">Lipid-binding</keyword>
<evidence type="ECO:0000256" key="10">
    <source>
        <dbReference type="ARBA" id="ARBA00029433"/>
    </source>
</evidence>
<dbReference type="InterPro" id="IPR043544">
    <property type="entry name" value="SNX10/11"/>
</dbReference>
<sequence length="149" mass="16886">MAQIPTATLQVLVERLPRRVTAVREAMRGPTPYLHHGFGMGCSRRTYGINLPELPPKNPFFSLNNARQITARMEGLRHFLEEIMRNPVLLSDSCLHLFLQSQLSVRNIEACAEGRKNYTVTEAIQRSGAQAQRFGSEETSQEERESDSE</sequence>
<proteinExistence type="inferred from homology"/>
<dbReference type="GO" id="GO:0016050">
    <property type="term" value="P:vesicle organization"/>
    <property type="evidence" value="ECO:0007669"/>
    <property type="project" value="TreeGrafter"/>
</dbReference>
<dbReference type="RefSeq" id="XP_047011882.1">
    <property type="nucleotide sequence ID" value="XM_047155926.2"/>
</dbReference>
<keyword evidence="6" id="KW-0967">Endosome</keyword>
<keyword evidence="13" id="KW-1185">Reference proteome</keyword>
<dbReference type="GO" id="GO:0006886">
    <property type="term" value="P:intracellular protein transport"/>
    <property type="evidence" value="ECO:0007669"/>
    <property type="project" value="InterPro"/>
</dbReference>